<dbReference type="InterPro" id="IPR051410">
    <property type="entry name" value="Ferric/Cupric_Reductase"/>
</dbReference>
<feature type="compositionally biased region" description="Polar residues" evidence="9">
    <location>
        <begin position="456"/>
        <end position="469"/>
    </location>
</feature>
<dbReference type="PANTHER" id="PTHR32361:SF28">
    <property type="entry name" value="FRP1P"/>
    <property type="match status" value="1"/>
</dbReference>
<sequence length="663" mass="73196">MHWPWEFQDLTPEERHARRLVLDRYGHYGFLLSVSPAIIMLAVRFTMWAVAFFQVYASNYRLAPGDPGSAYPAPSPPATPATSTAPYDGIPDSPSLKSRRLTTRGSWEAWLRRVKWWLSDDVVVFGQSWGQRDEWVVGSAYFAVLLTFCAVETGRDYLHLTKRFGIVGMSQLPLQYILAMRHVSPLLSIFRTSHEQINRWHRALGAIVYILVTLHTILYLNFFAQTPSPSGGSFWGRLLRPVVALGLTAFFSMTVLSTTALGFVRRWSYRLFFITHVLVAFSLPAVVFFHASHAKYYVAAALLLLIADITLRKIHTVTTQARIEAIPGTQLVRLVAPIPHGKMGLFRQSPSSHVFLSLPHSSRPTTSFFSIGGYWLFEMLFNPFTIASVNEQANDVTLIVRARDGPMSTTLKRYAKPAGLPKETVFDGDNYDDEGDDDNEETPAISTVGREDPDSAASSGTPGLSGSVSVNLEGPYGTTAYFPTLTPQNYDRVLLVAGGVGATFIVPLYRSIVEEAAAASASSVSTSQGGAPAFSPMKVDLVWSVRGAGDATWAVVSGDSSERSLLQDKNVRIFLTGNNSSTSTGDVELSSLRRNTSNGFASSAQQRPDLRQIVDDAFRHGNEERVAVLVCGPEAMVQELRQAVAGWVQKGRIVWWHNESFGW</sequence>
<dbReference type="AlphaFoldDB" id="S3BPQ8"/>
<evidence type="ECO:0000256" key="5">
    <source>
        <dbReference type="ARBA" id="ARBA00022989"/>
    </source>
</evidence>
<dbReference type="InterPro" id="IPR017927">
    <property type="entry name" value="FAD-bd_FR_type"/>
</dbReference>
<evidence type="ECO:0000256" key="2">
    <source>
        <dbReference type="ARBA" id="ARBA00006278"/>
    </source>
</evidence>
<dbReference type="SUPFAM" id="SSF52343">
    <property type="entry name" value="Ferredoxin reductase-like, C-terminal NADP-linked domain"/>
    <property type="match status" value="1"/>
</dbReference>
<feature type="transmembrane region" description="Helical" evidence="10">
    <location>
        <begin position="242"/>
        <end position="264"/>
    </location>
</feature>
<evidence type="ECO:0000313" key="13">
    <source>
        <dbReference type="Proteomes" id="UP000016923"/>
    </source>
</evidence>
<dbReference type="OMA" id="GREVWWH"/>
<dbReference type="SFLD" id="SFLDG01168">
    <property type="entry name" value="Ferric_reductase_subgroup_(FRE"/>
    <property type="match status" value="1"/>
</dbReference>
<keyword evidence="8 10" id="KW-0472">Membrane</keyword>
<dbReference type="VEuPathDB" id="FungiDB:F503_03957"/>
<evidence type="ECO:0000313" key="12">
    <source>
        <dbReference type="EMBL" id="EPE02372.1"/>
    </source>
</evidence>
<dbReference type="GO" id="GO:0015677">
    <property type="term" value="P:copper ion import"/>
    <property type="evidence" value="ECO:0007669"/>
    <property type="project" value="TreeGrafter"/>
</dbReference>
<dbReference type="CDD" id="cd06186">
    <property type="entry name" value="NOX_Duox_like_FAD_NADP"/>
    <property type="match status" value="1"/>
</dbReference>
<dbReference type="Pfam" id="PF08030">
    <property type="entry name" value="NAD_binding_6"/>
    <property type="match status" value="1"/>
</dbReference>
<dbReference type="EMBL" id="KE148180">
    <property type="protein sequence ID" value="EPE02372.1"/>
    <property type="molecule type" value="Genomic_DNA"/>
</dbReference>
<dbReference type="InterPro" id="IPR013121">
    <property type="entry name" value="Fe_red_NAD-bd_6"/>
</dbReference>
<feature type="transmembrane region" description="Helical" evidence="10">
    <location>
        <begin position="271"/>
        <end position="290"/>
    </location>
</feature>
<evidence type="ECO:0000256" key="6">
    <source>
        <dbReference type="ARBA" id="ARBA00023002"/>
    </source>
</evidence>
<keyword evidence="4 10" id="KW-0812">Transmembrane</keyword>
<keyword evidence="13" id="KW-1185">Reference proteome</keyword>
<feature type="region of interest" description="Disordered" evidence="9">
    <location>
        <begin position="420"/>
        <end position="469"/>
    </location>
</feature>
<dbReference type="SFLD" id="SFLDS00052">
    <property type="entry name" value="Ferric_Reductase_Domain"/>
    <property type="match status" value="1"/>
</dbReference>
<evidence type="ECO:0000256" key="10">
    <source>
        <dbReference type="SAM" id="Phobius"/>
    </source>
</evidence>
<dbReference type="Pfam" id="PF01794">
    <property type="entry name" value="Ferric_reduct"/>
    <property type="match status" value="1"/>
</dbReference>
<keyword evidence="3" id="KW-0813">Transport</keyword>
<comment type="similarity">
    <text evidence="2">Belongs to the ferric reductase (FRE) family.</text>
</comment>
<feature type="compositionally biased region" description="Acidic residues" evidence="9">
    <location>
        <begin position="429"/>
        <end position="441"/>
    </location>
</feature>
<dbReference type="PANTHER" id="PTHR32361">
    <property type="entry name" value="FERRIC/CUPRIC REDUCTASE TRANSMEMBRANE COMPONENT"/>
    <property type="match status" value="1"/>
</dbReference>
<dbReference type="GO" id="GO:0000293">
    <property type="term" value="F:ferric-chelate reductase activity"/>
    <property type="evidence" value="ECO:0007669"/>
    <property type="project" value="UniProtKB-ARBA"/>
</dbReference>
<dbReference type="Proteomes" id="UP000016923">
    <property type="component" value="Unassembled WGS sequence"/>
</dbReference>
<keyword evidence="5 10" id="KW-1133">Transmembrane helix</keyword>
<evidence type="ECO:0000256" key="3">
    <source>
        <dbReference type="ARBA" id="ARBA00022448"/>
    </source>
</evidence>
<dbReference type="InterPro" id="IPR039261">
    <property type="entry name" value="FNR_nucleotide-bd"/>
</dbReference>
<keyword evidence="7" id="KW-0406">Ion transport</keyword>
<name>S3BPQ8_OPHP1</name>
<dbReference type="GO" id="GO:0005886">
    <property type="term" value="C:plasma membrane"/>
    <property type="evidence" value="ECO:0007669"/>
    <property type="project" value="TreeGrafter"/>
</dbReference>
<dbReference type="GO" id="GO:0006826">
    <property type="term" value="P:iron ion transport"/>
    <property type="evidence" value="ECO:0007669"/>
    <property type="project" value="TreeGrafter"/>
</dbReference>
<dbReference type="PROSITE" id="PS51384">
    <property type="entry name" value="FAD_FR"/>
    <property type="match status" value="1"/>
</dbReference>
<feature type="transmembrane region" description="Helical" evidence="10">
    <location>
        <begin position="203"/>
        <end position="222"/>
    </location>
</feature>
<evidence type="ECO:0000256" key="8">
    <source>
        <dbReference type="ARBA" id="ARBA00023136"/>
    </source>
</evidence>
<feature type="transmembrane region" description="Helical" evidence="10">
    <location>
        <begin position="28"/>
        <end position="53"/>
    </location>
</feature>
<proteinExistence type="inferred from homology"/>
<dbReference type="HOGENOM" id="CLU_019268_1_0_1"/>
<evidence type="ECO:0000259" key="11">
    <source>
        <dbReference type="PROSITE" id="PS51384"/>
    </source>
</evidence>
<dbReference type="InterPro" id="IPR013130">
    <property type="entry name" value="Fe3_Rdtase_TM_dom"/>
</dbReference>
<comment type="subcellular location">
    <subcellularLocation>
        <location evidence="1">Membrane</location>
        <topology evidence="1">Multi-pass membrane protein</topology>
    </subcellularLocation>
</comment>
<reference evidence="12 13" key="1">
    <citation type="journal article" date="2013" name="BMC Genomics">
        <title>The genome and transcriptome of the pine saprophyte Ophiostoma piceae, and a comparison with the bark beetle-associated pine pathogen Grosmannia clavigera.</title>
        <authorList>
            <person name="Haridas S."/>
            <person name="Wang Y."/>
            <person name="Lim L."/>
            <person name="Massoumi Alamouti S."/>
            <person name="Jackman S."/>
            <person name="Docking R."/>
            <person name="Robertson G."/>
            <person name="Birol I."/>
            <person name="Bohlmann J."/>
            <person name="Breuil C."/>
        </authorList>
    </citation>
    <scope>NUCLEOTIDE SEQUENCE [LARGE SCALE GENOMIC DNA]</scope>
    <source>
        <strain evidence="12 13">UAMH 11346</strain>
    </source>
</reference>
<dbReference type="STRING" id="1262450.S3BPQ8"/>
<dbReference type="GO" id="GO:0006879">
    <property type="term" value="P:intracellular iron ion homeostasis"/>
    <property type="evidence" value="ECO:0007669"/>
    <property type="project" value="TreeGrafter"/>
</dbReference>
<keyword evidence="6" id="KW-0560">Oxidoreductase</keyword>
<accession>S3BPQ8</accession>
<organism evidence="12 13">
    <name type="scientific">Ophiostoma piceae (strain UAMH 11346)</name>
    <name type="common">Sap stain fungus</name>
    <dbReference type="NCBI Taxonomy" id="1262450"/>
    <lineage>
        <taxon>Eukaryota</taxon>
        <taxon>Fungi</taxon>
        <taxon>Dikarya</taxon>
        <taxon>Ascomycota</taxon>
        <taxon>Pezizomycotina</taxon>
        <taxon>Sordariomycetes</taxon>
        <taxon>Sordariomycetidae</taxon>
        <taxon>Ophiostomatales</taxon>
        <taxon>Ophiostomataceae</taxon>
        <taxon>Ophiostoma</taxon>
    </lineage>
</organism>
<dbReference type="eggNOG" id="KOG0039">
    <property type="taxonomic scope" value="Eukaryota"/>
</dbReference>
<evidence type="ECO:0000256" key="9">
    <source>
        <dbReference type="SAM" id="MobiDB-lite"/>
    </source>
</evidence>
<gene>
    <name evidence="12" type="ORF">F503_03957</name>
</gene>
<dbReference type="Gene3D" id="3.40.50.80">
    <property type="entry name" value="Nucleotide-binding domain of ferredoxin-NADP reductase (FNR) module"/>
    <property type="match status" value="1"/>
</dbReference>
<evidence type="ECO:0000256" key="7">
    <source>
        <dbReference type="ARBA" id="ARBA00023065"/>
    </source>
</evidence>
<dbReference type="OrthoDB" id="10006946at2759"/>
<protein>
    <submittedName>
        <fullName evidence="12">Metalloreductase fre8</fullName>
    </submittedName>
</protein>
<feature type="domain" description="FAD-binding FR-type" evidence="11">
    <location>
        <begin position="310"/>
        <end position="482"/>
    </location>
</feature>
<feature type="region of interest" description="Disordered" evidence="9">
    <location>
        <begin position="69"/>
        <end position="91"/>
    </location>
</feature>
<evidence type="ECO:0000256" key="1">
    <source>
        <dbReference type="ARBA" id="ARBA00004141"/>
    </source>
</evidence>
<evidence type="ECO:0000256" key="4">
    <source>
        <dbReference type="ARBA" id="ARBA00022692"/>
    </source>
</evidence>